<name>A0ABN1EDX6_9GAMM</name>
<proteinExistence type="predicted"/>
<accession>A0ABN1EDX6</accession>
<reference evidence="2 3" key="1">
    <citation type="journal article" date="2019" name="Int. J. Syst. Evol. Microbiol.">
        <title>The Global Catalogue of Microorganisms (GCM) 10K type strain sequencing project: providing services to taxonomists for standard genome sequencing and annotation.</title>
        <authorList>
            <consortium name="The Broad Institute Genomics Platform"/>
            <consortium name="The Broad Institute Genome Sequencing Center for Infectious Disease"/>
            <person name="Wu L."/>
            <person name="Ma J."/>
        </authorList>
    </citation>
    <scope>NUCLEOTIDE SEQUENCE [LARGE SCALE GENOMIC DNA]</scope>
    <source>
        <strain evidence="2 3">JCM 14331</strain>
    </source>
</reference>
<comment type="caution">
    <text evidence="2">The sequence shown here is derived from an EMBL/GenBank/DDBJ whole genome shotgun (WGS) entry which is preliminary data.</text>
</comment>
<dbReference type="PRINTS" id="PR00469">
    <property type="entry name" value="PNDRDTASEII"/>
</dbReference>
<dbReference type="Pfam" id="PF13738">
    <property type="entry name" value="Pyr_redox_3"/>
    <property type="match status" value="1"/>
</dbReference>
<dbReference type="InterPro" id="IPR050982">
    <property type="entry name" value="Auxin_biosynth/cation_transpt"/>
</dbReference>
<dbReference type="InterPro" id="IPR036188">
    <property type="entry name" value="FAD/NAD-bd_sf"/>
</dbReference>
<gene>
    <name evidence="2" type="ORF">GCM10009098_35990</name>
</gene>
<dbReference type="GO" id="GO:0004497">
    <property type="term" value="F:monooxygenase activity"/>
    <property type="evidence" value="ECO:0007669"/>
    <property type="project" value="UniProtKB-KW"/>
</dbReference>
<dbReference type="NCBIfam" id="NF040505">
    <property type="entry name" value="ArsO_flavin_mono"/>
    <property type="match status" value="1"/>
</dbReference>
<dbReference type="RefSeq" id="WP_226767988.1">
    <property type="nucleotide sequence ID" value="NZ_BAAAEO010000006.1"/>
</dbReference>
<keyword evidence="3" id="KW-1185">Reference proteome</keyword>
<dbReference type="PANTHER" id="PTHR43539">
    <property type="entry name" value="FLAVIN-BINDING MONOOXYGENASE-LIKE PROTEIN (AFU_ORTHOLOGUE AFUA_4G09220)"/>
    <property type="match status" value="1"/>
</dbReference>
<sequence length="358" mass="38953">MAAKIFDVIVIGAGQAGLSVGYYLKRADVDFIILDNQTQSGGAWLHTWPSLRLFSPALMSSLPGKLMPKAKEGQYPHRNEVLSYLAEYERHYQLPIYRPHQVQSVERDTVHNCLKVSDGKYSWLAKTVVSATGTWSNPQIPEIEGHQAFTGEQCHSAHYAGVEHYRGKRVLIVGGGNSGAQIYAELAEVANASWITRGPPLFLPDEVDGRVLFERATARINGNDGDAPVGGIGDIVMVPPVKAALDKGLLTSQPMFSGFTDNGVIWPDGNEEQVDAVIWCTGFKAELAHLTPLNLVESDGKVQVVNGQAVKEPRLWLFGYGDWASPGSATLIGAGRSARENVPAMLGFLTEITQRSNE</sequence>
<dbReference type="Proteomes" id="UP001501169">
    <property type="component" value="Unassembled WGS sequence"/>
</dbReference>
<dbReference type="PRINTS" id="PR00368">
    <property type="entry name" value="FADPNR"/>
</dbReference>
<keyword evidence="1" id="KW-0560">Oxidoreductase</keyword>
<evidence type="ECO:0000313" key="2">
    <source>
        <dbReference type="EMBL" id="GAA0564622.1"/>
    </source>
</evidence>
<dbReference type="SUPFAM" id="SSF51905">
    <property type="entry name" value="FAD/NAD(P)-binding domain"/>
    <property type="match status" value="2"/>
</dbReference>
<organism evidence="2 3">
    <name type="scientific">Rheinheimera aquimaris</name>
    <dbReference type="NCBI Taxonomy" id="412437"/>
    <lineage>
        <taxon>Bacteria</taxon>
        <taxon>Pseudomonadati</taxon>
        <taxon>Pseudomonadota</taxon>
        <taxon>Gammaproteobacteria</taxon>
        <taxon>Chromatiales</taxon>
        <taxon>Chromatiaceae</taxon>
        <taxon>Rheinheimera</taxon>
    </lineage>
</organism>
<dbReference type="EMBL" id="BAAAEO010000006">
    <property type="protein sequence ID" value="GAA0564622.1"/>
    <property type="molecule type" value="Genomic_DNA"/>
</dbReference>
<dbReference type="Gene3D" id="3.50.50.60">
    <property type="entry name" value="FAD/NAD(P)-binding domain"/>
    <property type="match status" value="1"/>
</dbReference>
<protein>
    <submittedName>
        <fullName evidence="2">ArsO family NAD(P)H-dependent flavin-containing monooxygenase</fullName>
    </submittedName>
</protein>
<evidence type="ECO:0000313" key="3">
    <source>
        <dbReference type="Proteomes" id="UP001501169"/>
    </source>
</evidence>
<evidence type="ECO:0000256" key="1">
    <source>
        <dbReference type="ARBA" id="ARBA00023002"/>
    </source>
</evidence>
<dbReference type="PANTHER" id="PTHR43539:SF78">
    <property type="entry name" value="FLAVIN-CONTAINING MONOOXYGENASE"/>
    <property type="match status" value="1"/>
</dbReference>
<keyword evidence="2" id="KW-0503">Monooxygenase</keyword>